<dbReference type="AlphaFoldDB" id="A0A0H3M1J4"/>
<keyword evidence="3" id="KW-1185">Reference proteome</keyword>
<keyword evidence="1" id="KW-0175">Coiled coil</keyword>
<proteinExistence type="predicted"/>
<dbReference type="Pfam" id="PF13747">
    <property type="entry name" value="DUF4164"/>
    <property type="match status" value="1"/>
</dbReference>
<dbReference type="InterPro" id="IPR025310">
    <property type="entry name" value="DUF4164"/>
</dbReference>
<evidence type="ECO:0000256" key="1">
    <source>
        <dbReference type="SAM" id="Coils"/>
    </source>
</evidence>
<gene>
    <name evidence="2" type="ordered locus">ERWE_CDS_06460</name>
</gene>
<accession>A0A0H3M1J4</accession>
<dbReference type="HOGENOM" id="CLU_2395069_0_0_5"/>
<sequence length="108" mass="12489">MCYIVIIIWFTMDQTNSFSNSEIQQSLDQAFDNLENLLKEKLSNNNNTLQNNETIALLNVEKNQLNQQLLEKINECNNWKVTCNEVINRLNTAIEGIRSILNKEQAGE</sequence>
<evidence type="ECO:0008006" key="4">
    <source>
        <dbReference type="Google" id="ProtNLM"/>
    </source>
</evidence>
<dbReference type="EMBL" id="CR925678">
    <property type="protein sequence ID" value="CAI27140.1"/>
    <property type="molecule type" value="Genomic_DNA"/>
</dbReference>
<feature type="coiled-coil region" evidence="1">
    <location>
        <begin position="20"/>
        <end position="75"/>
    </location>
</feature>
<organism evidence="2 3">
    <name type="scientific">Ehrlichia ruminantium (strain Welgevonden)</name>
    <dbReference type="NCBI Taxonomy" id="254945"/>
    <lineage>
        <taxon>Bacteria</taxon>
        <taxon>Pseudomonadati</taxon>
        <taxon>Pseudomonadota</taxon>
        <taxon>Alphaproteobacteria</taxon>
        <taxon>Rickettsiales</taxon>
        <taxon>Anaplasmataceae</taxon>
        <taxon>Ehrlichia</taxon>
    </lineage>
</organism>
<protein>
    <recommendedName>
        <fullName evidence="4">DUF4164 family protein</fullName>
    </recommendedName>
</protein>
<reference evidence="2 3" key="1">
    <citation type="journal article" date="2006" name="J. Bacteriol.">
        <title>Comparative genomic analysis of three strains of Ehrlichia ruminantium reveals an active process of genome size plasticity.</title>
        <authorList>
            <person name="Frutos R."/>
            <person name="Viari A."/>
            <person name="Ferraz C."/>
            <person name="Morgat A."/>
            <person name="Eychenie S."/>
            <person name="Kandassami Y."/>
            <person name="Chantal I."/>
            <person name="Bensaid A."/>
            <person name="Coissac E."/>
            <person name="Vachiery N."/>
            <person name="Demaille J."/>
            <person name="Martinez D."/>
        </authorList>
    </citation>
    <scope>NUCLEOTIDE SEQUENCE [LARGE SCALE GENOMIC DNA]</scope>
    <source>
        <strain evidence="2 3">Welgevonden</strain>
    </source>
</reference>
<name>A0A0H3M1J4_EHRRW</name>
<dbReference type="Proteomes" id="UP000001021">
    <property type="component" value="Chromosome"/>
</dbReference>
<dbReference type="KEGG" id="erw:ERWE_CDS_06460"/>
<evidence type="ECO:0000313" key="3">
    <source>
        <dbReference type="Proteomes" id="UP000001021"/>
    </source>
</evidence>
<evidence type="ECO:0000313" key="2">
    <source>
        <dbReference type="EMBL" id="CAI27140.1"/>
    </source>
</evidence>